<dbReference type="AlphaFoldDB" id="A0A4R0S0F0"/>
<dbReference type="Proteomes" id="UP000292702">
    <property type="component" value="Unassembled WGS sequence"/>
</dbReference>
<feature type="region of interest" description="Disordered" evidence="1">
    <location>
        <begin position="68"/>
        <end position="187"/>
    </location>
</feature>
<evidence type="ECO:0000256" key="2">
    <source>
        <dbReference type="SAM" id="SignalP"/>
    </source>
</evidence>
<keyword evidence="2" id="KW-0732">Signal</keyword>
<sequence>MRFITTLVFAALATSTALAAPVQDSRGSQGQVTEDPHLYRRLTDVVNAVYARGVSDGIQARGYEYARRGEALQRREPSRPSRHDEPAKPPSPPLPAAWTEDPLPAGIRDRPHTPGPVPQGGVARPLPVPPARTGQPAPAPQGGAARPLPAPPARTNPQTPPPANQRSPSPGSPSSADLENAPVIEPL</sequence>
<gene>
    <name evidence="3" type="ORF">EIP91_008209</name>
</gene>
<evidence type="ECO:0000313" key="3">
    <source>
        <dbReference type="EMBL" id="TCD69274.1"/>
    </source>
</evidence>
<protein>
    <submittedName>
        <fullName evidence="3">Uncharacterized protein</fullName>
    </submittedName>
</protein>
<reference evidence="3 4" key="1">
    <citation type="submission" date="2018-11" db="EMBL/GenBank/DDBJ databases">
        <title>Genome assembly of Steccherinum ochraceum LE-BIN_3174, the white-rot fungus of the Steccherinaceae family (The Residual Polyporoid clade, Polyporales, Basidiomycota).</title>
        <authorList>
            <person name="Fedorova T.V."/>
            <person name="Glazunova O.A."/>
            <person name="Landesman E.O."/>
            <person name="Moiseenko K.V."/>
            <person name="Psurtseva N.V."/>
            <person name="Savinova O.S."/>
            <person name="Shakhova N.V."/>
            <person name="Tyazhelova T.V."/>
            <person name="Vasina D.V."/>
        </authorList>
    </citation>
    <scope>NUCLEOTIDE SEQUENCE [LARGE SCALE GENOMIC DNA]</scope>
    <source>
        <strain evidence="3 4">LE-BIN_3174</strain>
    </source>
</reference>
<feature type="compositionally biased region" description="Low complexity" evidence="1">
    <location>
        <begin position="131"/>
        <end position="147"/>
    </location>
</feature>
<feature type="compositionally biased region" description="Pro residues" evidence="1">
    <location>
        <begin position="148"/>
        <end position="163"/>
    </location>
</feature>
<evidence type="ECO:0000313" key="4">
    <source>
        <dbReference type="Proteomes" id="UP000292702"/>
    </source>
</evidence>
<organism evidence="3 4">
    <name type="scientific">Steccherinum ochraceum</name>
    <dbReference type="NCBI Taxonomy" id="92696"/>
    <lineage>
        <taxon>Eukaryota</taxon>
        <taxon>Fungi</taxon>
        <taxon>Dikarya</taxon>
        <taxon>Basidiomycota</taxon>
        <taxon>Agaricomycotina</taxon>
        <taxon>Agaricomycetes</taxon>
        <taxon>Polyporales</taxon>
        <taxon>Steccherinaceae</taxon>
        <taxon>Steccherinum</taxon>
    </lineage>
</organism>
<dbReference type="EMBL" id="RWJN01000045">
    <property type="protein sequence ID" value="TCD69274.1"/>
    <property type="molecule type" value="Genomic_DNA"/>
</dbReference>
<keyword evidence="4" id="KW-1185">Reference proteome</keyword>
<feature type="compositionally biased region" description="Basic and acidic residues" evidence="1">
    <location>
        <begin position="68"/>
        <end position="87"/>
    </location>
</feature>
<feature type="chain" id="PRO_5020612133" evidence="2">
    <location>
        <begin position="20"/>
        <end position="187"/>
    </location>
</feature>
<proteinExistence type="predicted"/>
<feature type="signal peptide" evidence="2">
    <location>
        <begin position="1"/>
        <end position="19"/>
    </location>
</feature>
<name>A0A4R0S0F0_9APHY</name>
<accession>A0A4R0S0F0</accession>
<comment type="caution">
    <text evidence="3">The sequence shown here is derived from an EMBL/GenBank/DDBJ whole genome shotgun (WGS) entry which is preliminary data.</text>
</comment>
<evidence type="ECO:0000256" key="1">
    <source>
        <dbReference type="SAM" id="MobiDB-lite"/>
    </source>
</evidence>
<feature type="compositionally biased region" description="Polar residues" evidence="1">
    <location>
        <begin position="167"/>
        <end position="177"/>
    </location>
</feature>